<keyword evidence="2" id="KW-1185">Reference proteome</keyword>
<name>A0ABY5P7Y5_9LACT</name>
<accession>A0ABY5P7Y5</accession>
<sequence length="73" mass="7976">MEKSLVYAGKSEDLIAQACSHRGLGELYAIQLKNEKALSHFKASQALFVEADDSVGAAEIVAKIEQLEQLEKI</sequence>
<gene>
    <name evidence="1" type="ORF">NRE15_04185</name>
</gene>
<proteinExistence type="predicted"/>
<dbReference type="RefSeq" id="WP_313794354.1">
    <property type="nucleotide sequence ID" value="NZ_CP102453.1"/>
</dbReference>
<dbReference type="Proteomes" id="UP001315967">
    <property type="component" value="Chromosome"/>
</dbReference>
<protein>
    <submittedName>
        <fullName evidence="1">Uncharacterized protein</fullName>
    </submittedName>
</protein>
<dbReference type="Gene3D" id="1.25.40.10">
    <property type="entry name" value="Tetratricopeptide repeat domain"/>
    <property type="match status" value="1"/>
</dbReference>
<dbReference type="EMBL" id="CP102453">
    <property type="protein sequence ID" value="UUX34854.1"/>
    <property type="molecule type" value="Genomic_DNA"/>
</dbReference>
<evidence type="ECO:0000313" key="1">
    <source>
        <dbReference type="EMBL" id="UUX34854.1"/>
    </source>
</evidence>
<organism evidence="1 2">
    <name type="scientific">Fundicoccus culcitae</name>
    <dbReference type="NCBI Taxonomy" id="2969821"/>
    <lineage>
        <taxon>Bacteria</taxon>
        <taxon>Bacillati</taxon>
        <taxon>Bacillota</taxon>
        <taxon>Bacilli</taxon>
        <taxon>Lactobacillales</taxon>
        <taxon>Aerococcaceae</taxon>
        <taxon>Fundicoccus</taxon>
    </lineage>
</organism>
<reference evidence="1 2" key="1">
    <citation type="submission" date="2022-08" db="EMBL/GenBank/DDBJ databases">
        <title>Aerococcaceae sp. nov isolated from spoiled eye mask.</title>
        <authorList>
            <person name="Zhou G."/>
            <person name="Xie X.-B."/>
            <person name="Shi Q.-S."/>
            <person name="Wang Y.-S."/>
            <person name="Wen X."/>
            <person name="Peng H."/>
            <person name="Yang X.-J."/>
            <person name="Tao H.-B."/>
            <person name="Huang X.-M."/>
        </authorList>
    </citation>
    <scope>NUCLEOTIDE SEQUENCE [LARGE SCALE GENOMIC DNA]</scope>
    <source>
        <strain evidence="2">DM20194951</strain>
    </source>
</reference>
<dbReference type="InterPro" id="IPR011990">
    <property type="entry name" value="TPR-like_helical_dom_sf"/>
</dbReference>
<evidence type="ECO:0000313" key="2">
    <source>
        <dbReference type="Proteomes" id="UP001315967"/>
    </source>
</evidence>